<evidence type="ECO:0000313" key="1">
    <source>
        <dbReference type="EMBL" id="HGY10230.1"/>
    </source>
</evidence>
<dbReference type="EMBL" id="DRPZ01000237">
    <property type="protein sequence ID" value="HGY10230.1"/>
    <property type="molecule type" value="Genomic_DNA"/>
</dbReference>
<accession>A0A7C4VHC8</accession>
<dbReference type="Proteomes" id="UP000885759">
    <property type="component" value="Unassembled WGS sequence"/>
</dbReference>
<protein>
    <submittedName>
        <fullName evidence="1">Uncharacterized protein</fullName>
    </submittedName>
</protein>
<gene>
    <name evidence="1" type="ORF">ENK37_09330</name>
</gene>
<comment type="caution">
    <text evidence="1">The sequence shown here is derived from an EMBL/GenBank/DDBJ whole genome shotgun (WGS) entry which is preliminary data.</text>
</comment>
<sequence length="103" mass="11041">MSEFSVAQATEDPTTEARRAIVARIAEVVGILRTAASEIGDGGDDEMGLLALALRELAAAKKAMDLLRPAVGLPDPELAKTIARQTHHVRVEILPREVPRAHP</sequence>
<organism evidence="1">
    <name type="scientific">Oceanithermus profundus</name>
    <dbReference type="NCBI Taxonomy" id="187137"/>
    <lineage>
        <taxon>Bacteria</taxon>
        <taxon>Thermotogati</taxon>
        <taxon>Deinococcota</taxon>
        <taxon>Deinococci</taxon>
        <taxon>Thermales</taxon>
        <taxon>Thermaceae</taxon>
        <taxon>Oceanithermus</taxon>
    </lineage>
</organism>
<name>A0A7C4VHC8_9DEIN</name>
<reference evidence="1" key="1">
    <citation type="journal article" date="2020" name="mSystems">
        <title>Genome- and Community-Level Interaction Insights into Carbon Utilization and Element Cycling Functions of Hydrothermarchaeota in Hydrothermal Sediment.</title>
        <authorList>
            <person name="Zhou Z."/>
            <person name="Liu Y."/>
            <person name="Xu W."/>
            <person name="Pan J."/>
            <person name="Luo Z.H."/>
            <person name="Li M."/>
        </authorList>
    </citation>
    <scope>NUCLEOTIDE SEQUENCE [LARGE SCALE GENOMIC DNA]</scope>
    <source>
        <strain evidence="1">HyVt-570</strain>
    </source>
</reference>
<dbReference type="AlphaFoldDB" id="A0A7C4VHC8"/>
<proteinExistence type="predicted"/>